<keyword evidence="10" id="KW-1185">Reference proteome</keyword>
<dbReference type="InterPro" id="IPR012910">
    <property type="entry name" value="Plug_dom"/>
</dbReference>
<evidence type="ECO:0000313" key="10">
    <source>
        <dbReference type="Proteomes" id="UP001606099"/>
    </source>
</evidence>
<dbReference type="PANTHER" id="PTHR40980:SF3">
    <property type="entry name" value="TONB-DEPENDENT RECEPTOR-LIKE BETA-BARREL DOMAIN-CONTAINING PROTEIN"/>
    <property type="match status" value="1"/>
</dbReference>
<protein>
    <submittedName>
        <fullName evidence="9">TonB-dependent receptor</fullName>
    </submittedName>
</protein>
<reference evidence="9 10" key="1">
    <citation type="submission" date="2024-08" db="EMBL/GenBank/DDBJ databases">
        <authorList>
            <person name="Lu H."/>
        </authorList>
    </citation>
    <scope>NUCLEOTIDE SEQUENCE [LARGE SCALE GENOMIC DNA]</scope>
    <source>
        <strain evidence="9 10">BYS180W</strain>
    </source>
</reference>
<name>A0ABW7FV11_9BURK</name>
<dbReference type="Gene3D" id="2.40.170.20">
    <property type="entry name" value="TonB-dependent receptor, beta-barrel domain"/>
    <property type="match status" value="1"/>
</dbReference>
<keyword evidence="5" id="KW-0798">TonB box</keyword>
<dbReference type="InterPro" id="IPR000531">
    <property type="entry name" value="Beta-barrel_TonB"/>
</dbReference>
<evidence type="ECO:0000313" key="9">
    <source>
        <dbReference type="EMBL" id="MFG6448152.1"/>
    </source>
</evidence>
<evidence type="ECO:0000256" key="1">
    <source>
        <dbReference type="ARBA" id="ARBA00004442"/>
    </source>
</evidence>
<comment type="caution">
    <text evidence="9">The sequence shown here is derived from an EMBL/GenBank/DDBJ whole genome shotgun (WGS) entry which is preliminary data.</text>
</comment>
<dbReference type="RefSeq" id="WP_394460159.1">
    <property type="nucleotide sequence ID" value="NZ_JBIGHZ010000003.1"/>
</dbReference>
<proteinExistence type="inferred from homology"/>
<dbReference type="NCBIfam" id="TIGR01782">
    <property type="entry name" value="TonB-Xanth-Caul"/>
    <property type="match status" value="1"/>
</dbReference>
<organism evidence="9 10">
    <name type="scientific">Roseateles rivi</name>
    <dbReference type="NCBI Taxonomy" id="3299028"/>
    <lineage>
        <taxon>Bacteria</taxon>
        <taxon>Pseudomonadati</taxon>
        <taxon>Pseudomonadota</taxon>
        <taxon>Betaproteobacteria</taxon>
        <taxon>Burkholderiales</taxon>
        <taxon>Sphaerotilaceae</taxon>
        <taxon>Roseateles</taxon>
    </lineage>
</organism>
<keyword evidence="3 5" id="KW-0472">Membrane</keyword>
<comment type="similarity">
    <text evidence="2 5">Belongs to the TonB-dependent receptor family.</text>
</comment>
<feature type="chain" id="PRO_5046480975" evidence="6">
    <location>
        <begin position="27"/>
        <end position="942"/>
    </location>
</feature>
<dbReference type="CDD" id="cd01347">
    <property type="entry name" value="ligand_gated_channel"/>
    <property type="match status" value="1"/>
</dbReference>
<keyword evidence="6" id="KW-0732">Signal</keyword>
<feature type="domain" description="TonB-dependent receptor-like beta-barrel" evidence="7">
    <location>
        <begin position="452"/>
        <end position="902"/>
    </location>
</feature>
<dbReference type="Pfam" id="PF07715">
    <property type="entry name" value="Plug"/>
    <property type="match status" value="1"/>
</dbReference>
<evidence type="ECO:0000259" key="7">
    <source>
        <dbReference type="Pfam" id="PF00593"/>
    </source>
</evidence>
<dbReference type="InterPro" id="IPR010104">
    <property type="entry name" value="TonB_rcpt_bac"/>
</dbReference>
<evidence type="ECO:0000256" key="6">
    <source>
        <dbReference type="SAM" id="SignalP"/>
    </source>
</evidence>
<dbReference type="SUPFAM" id="SSF56935">
    <property type="entry name" value="Porins"/>
    <property type="match status" value="1"/>
</dbReference>
<keyword evidence="9" id="KW-0675">Receptor</keyword>
<evidence type="ECO:0000259" key="8">
    <source>
        <dbReference type="Pfam" id="PF07715"/>
    </source>
</evidence>
<accession>A0ABW7FV11</accession>
<dbReference type="Pfam" id="PF00593">
    <property type="entry name" value="TonB_dep_Rec_b-barrel"/>
    <property type="match status" value="1"/>
</dbReference>
<evidence type="ECO:0000256" key="5">
    <source>
        <dbReference type="RuleBase" id="RU003357"/>
    </source>
</evidence>
<comment type="subcellular location">
    <subcellularLocation>
        <location evidence="1 5">Cell outer membrane</location>
    </subcellularLocation>
</comment>
<keyword evidence="4" id="KW-0998">Cell outer membrane</keyword>
<sequence>MKMRKSRRLLSGICVSSALLSVPAWAQQTPTEARTNNTLDKVEVTGIRAALIKARDEKRFSPEILDAVSSEDVGKFPDKNIAEALQRVPGLTIDRNRGEGNFVSVRGLPASFVRGSVNGRTIVSATESYNSTLSGGVQSSTGRETNFDVLPSEIVDVMQVYKSNSAEHIEGGVAGVVNIQTARPLMLGHRATLSGSDLYSTLSGKHAPNLSGLWSWKNADSSFGALVSATFSERHIRQGNADSFAYSTNGTFGYSDKFDTKGAGSTNAQNVLFPFSLNPEVFDENRKNQGLNTTLQWRPAKDTEVRFDALVQQRRLKHTSLQGIYQVSPGLFSDIYSSVPSVFGPKNPDGSIPFASLVVGPDNTARTYQTAADLTSVTDVQAGDDRSVNLGLNASTRLSDWKLSADLAYAKAHGEERFDRATFMPKIGLNAIPGLVTVNTTGGAIAVTPDAAFAKTIADASLYRTNNFQQESRKNDDSEQALRLDAERALSNLPFSEFKVGVRLSQRRKELAANALASGQFKNAAGQPVSLSLTEANAGVTHLPTDLVPGLSLGWNHGLIPFAQDPTAVINALAKLAKPGTLDPIFNALQSYSVEEKTSAAYAQLNIDTQLGATPITGNVGLRYVSTNTTATGYRRPFEIVTENNLGTIHYTSPDVSTLSSDSHDVHWLPSLNLKAELTPELAARFSYSKSLTRPLFSDLTPAYTGTPNPTQKTAAIGNSNLKPLTGENFDLALEWYRGKDGMVSLGGFSKRLNGIVGNTTELNVNYDNNQWVSLTKPSNLGKGRINGGEFSVQMPLDALSTALQGLGLTFNYTRTNSSTHDNKGATIPFPGVSKYSLNTSAYYERGPVQVRLAYTYRDQYMVLSSDVFGQQIFAKGYGQMDLSAAYDLNKTVSLFGNVINLGGARETLFSSNVANPATADSRPQSVSDVGRRFVLGLRIKL</sequence>
<dbReference type="Gene3D" id="2.170.130.10">
    <property type="entry name" value="TonB-dependent receptor, plug domain"/>
    <property type="match status" value="1"/>
</dbReference>
<dbReference type="InterPro" id="IPR037066">
    <property type="entry name" value="Plug_dom_sf"/>
</dbReference>
<evidence type="ECO:0000256" key="2">
    <source>
        <dbReference type="ARBA" id="ARBA00009810"/>
    </source>
</evidence>
<gene>
    <name evidence="9" type="ORF">ACG0Z6_07820</name>
</gene>
<dbReference type="Proteomes" id="UP001606099">
    <property type="component" value="Unassembled WGS sequence"/>
</dbReference>
<feature type="signal peptide" evidence="6">
    <location>
        <begin position="1"/>
        <end position="26"/>
    </location>
</feature>
<dbReference type="InterPro" id="IPR036942">
    <property type="entry name" value="Beta-barrel_TonB_sf"/>
</dbReference>
<feature type="domain" description="TonB-dependent receptor plug" evidence="8">
    <location>
        <begin position="59"/>
        <end position="176"/>
    </location>
</feature>
<evidence type="ECO:0000256" key="3">
    <source>
        <dbReference type="ARBA" id="ARBA00023136"/>
    </source>
</evidence>
<evidence type="ECO:0000256" key="4">
    <source>
        <dbReference type="ARBA" id="ARBA00023237"/>
    </source>
</evidence>
<dbReference type="EMBL" id="JBIGHZ010000003">
    <property type="protein sequence ID" value="MFG6448152.1"/>
    <property type="molecule type" value="Genomic_DNA"/>
</dbReference>
<dbReference type="PANTHER" id="PTHR40980">
    <property type="entry name" value="PLUG DOMAIN-CONTAINING PROTEIN"/>
    <property type="match status" value="1"/>
</dbReference>